<dbReference type="Proteomes" id="UP000598820">
    <property type="component" value="Unassembled WGS sequence"/>
</dbReference>
<dbReference type="Pfam" id="PF00534">
    <property type="entry name" value="Glycos_transf_1"/>
    <property type="match status" value="1"/>
</dbReference>
<organism evidence="2 3">
    <name type="scientific">Spirosoma profusum</name>
    <dbReference type="NCBI Taxonomy" id="2771354"/>
    <lineage>
        <taxon>Bacteria</taxon>
        <taxon>Pseudomonadati</taxon>
        <taxon>Bacteroidota</taxon>
        <taxon>Cytophagia</taxon>
        <taxon>Cytophagales</taxon>
        <taxon>Cytophagaceae</taxon>
        <taxon>Spirosoma</taxon>
    </lineage>
</organism>
<evidence type="ECO:0000259" key="1">
    <source>
        <dbReference type="Pfam" id="PF00534"/>
    </source>
</evidence>
<dbReference type="AlphaFoldDB" id="A0A926Y315"/>
<name>A0A926Y315_9BACT</name>
<dbReference type="SUPFAM" id="SSF53756">
    <property type="entry name" value="UDP-Glycosyltransferase/glycogen phosphorylase"/>
    <property type="match status" value="1"/>
</dbReference>
<accession>A0A926Y315</accession>
<evidence type="ECO:0000313" key="3">
    <source>
        <dbReference type="Proteomes" id="UP000598820"/>
    </source>
</evidence>
<dbReference type="Gene3D" id="3.40.50.2000">
    <property type="entry name" value="Glycogen Phosphorylase B"/>
    <property type="match status" value="2"/>
</dbReference>
<dbReference type="PANTHER" id="PTHR12526:SF630">
    <property type="entry name" value="GLYCOSYLTRANSFERASE"/>
    <property type="match status" value="1"/>
</dbReference>
<proteinExistence type="predicted"/>
<dbReference type="CDD" id="cd03801">
    <property type="entry name" value="GT4_PimA-like"/>
    <property type="match status" value="1"/>
</dbReference>
<dbReference type="RefSeq" id="WP_190887289.1">
    <property type="nucleotide sequence ID" value="NZ_JACWZY010000008.1"/>
</dbReference>
<sequence>MKKILISAYACVPNLGSEEGNGWHYATIVSKQDYQVWCLTRTIGKAEIEKALKASPQPNLTFVYVTVPGWIDKAVKWGLLGMYFHYLYWQWATLQVALTLSKEQPFDLVHHVSYTSLQLGSFLYRLKRPFIYGPVGGGQEAPESMRHYFKNYWIKEKMRSWVSGLMLHFNPGCYQSVRHANYVLAWNEDTLQMIHALGRKKAVEKEFGGIGRSFIPSQPIYRAPHATLELVWVGRLMPRKALELSLHGLSKVDAQLPIHLTIVGDGEMGQYVPEYIDKYNLADRVTWVGKVNYEQVKNYYTKADVFLFTSLRDTGPAQLMEAMAFTLPVVTLDLHGQAELVDETTGIRVPVTEPEEVALQLAKAITWMYQNEDERIEMGQNAYRFAQHQNWESKINRIIQKYYYPVLEQSARLAFTASLLID</sequence>
<keyword evidence="3" id="KW-1185">Reference proteome</keyword>
<protein>
    <submittedName>
        <fullName evidence="2">Glycosyltransferase</fullName>
    </submittedName>
</protein>
<evidence type="ECO:0000313" key="2">
    <source>
        <dbReference type="EMBL" id="MBD2701435.1"/>
    </source>
</evidence>
<gene>
    <name evidence="2" type="ORF">IC229_12355</name>
</gene>
<comment type="caution">
    <text evidence="2">The sequence shown here is derived from an EMBL/GenBank/DDBJ whole genome shotgun (WGS) entry which is preliminary data.</text>
</comment>
<dbReference type="PANTHER" id="PTHR12526">
    <property type="entry name" value="GLYCOSYLTRANSFERASE"/>
    <property type="match status" value="1"/>
</dbReference>
<dbReference type="GO" id="GO:0016757">
    <property type="term" value="F:glycosyltransferase activity"/>
    <property type="evidence" value="ECO:0007669"/>
    <property type="project" value="InterPro"/>
</dbReference>
<dbReference type="InterPro" id="IPR001296">
    <property type="entry name" value="Glyco_trans_1"/>
</dbReference>
<feature type="domain" description="Glycosyl transferase family 1" evidence="1">
    <location>
        <begin position="228"/>
        <end position="384"/>
    </location>
</feature>
<dbReference type="EMBL" id="JACWZY010000008">
    <property type="protein sequence ID" value="MBD2701435.1"/>
    <property type="molecule type" value="Genomic_DNA"/>
</dbReference>
<reference evidence="2" key="1">
    <citation type="submission" date="2020-09" db="EMBL/GenBank/DDBJ databases">
        <authorList>
            <person name="Kim M.K."/>
        </authorList>
    </citation>
    <scope>NUCLEOTIDE SEQUENCE</scope>
    <source>
        <strain evidence="2">BT702</strain>
    </source>
</reference>